<evidence type="ECO:0000313" key="2">
    <source>
        <dbReference type="EMBL" id="TNN27442.1"/>
    </source>
</evidence>
<dbReference type="Proteomes" id="UP000314294">
    <property type="component" value="Unassembled WGS sequence"/>
</dbReference>
<sequence length="41" mass="4493">MFMCYMAARAPGECGCEAGAPAERPNPEQEPDWCQAKPLHV</sequence>
<reference evidence="2 3" key="1">
    <citation type="submission" date="2019-03" db="EMBL/GenBank/DDBJ databases">
        <title>First draft genome of Liparis tanakae, snailfish: a comprehensive survey of snailfish specific genes.</title>
        <authorList>
            <person name="Kim W."/>
            <person name="Song I."/>
            <person name="Jeong J.-H."/>
            <person name="Kim D."/>
            <person name="Kim S."/>
            <person name="Ryu S."/>
            <person name="Song J.Y."/>
            <person name="Lee S.K."/>
        </authorList>
    </citation>
    <scope>NUCLEOTIDE SEQUENCE [LARGE SCALE GENOMIC DNA]</scope>
    <source>
        <tissue evidence="2">Muscle</tissue>
    </source>
</reference>
<comment type="caution">
    <text evidence="2">The sequence shown here is derived from an EMBL/GenBank/DDBJ whole genome shotgun (WGS) entry which is preliminary data.</text>
</comment>
<accession>A0A4Z2EGJ3</accession>
<feature type="region of interest" description="Disordered" evidence="1">
    <location>
        <begin position="18"/>
        <end position="41"/>
    </location>
</feature>
<gene>
    <name evidence="2" type="ORF">EYF80_062414</name>
</gene>
<evidence type="ECO:0000256" key="1">
    <source>
        <dbReference type="SAM" id="MobiDB-lite"/>
    </source>
</evidence>
<keyword evidence="3" id="KW-1185">Reference proteome</keyword>
<evidence type="ECO:0000313" key="3">
    <source>
        <dbReference type="Proteomes" id="UP000314294"/>
    </source>
</evidence>
<proteinExistence type="predicted"/>
<dbReference type="EMBL" id="SRLO01008299">
    <property type="protein sequence ID" value="TNN27442.1"/>
    <property type="molecule type" value="Genomic_DNA"/>
</dbReference>
<protein>
    <submittedName>
        <fullName evidence="2">Uncharacterized protein</fullName>
    </submittedName>
</protein>
<dbReference type="AlphaFoldDB" id="A0A4Z2EGJ3"/>
<organism evidence="2 3">
    <name type="scientific">Liparis tanakae</name>
    <name type="common">Tanaka's snailfish</name>
    <dbReference type="NCBI Taxonomy" id="230148"/>
    <lineage>
        <taxon>Eukaryota</taxon>
        <taxon>Metazoa</taxon>
        <taxon>Chordata</taxon>
        <taxon>Craniata</taxon>
        <taxon>Vertebrata</taxon>
        <taxon>Euteleostomi</taxon>
        <taxon>Actinopterygii</taxon>
        <taxon>Neopterygii</taxon>
        <taxon>Teleostei</taxon>
        <taxon>Neoteleostei</taxon>
        <taxon>Acanthomorphata</taxon>
        <taxon>Eupercaria</taxon>
        <taxon>Perciformes</taxon>
        <taxon>Cottioidei</taxon>
        <taxon>Cottales</taxon>
        <taxon>Liparidae</taxon>
        <taxon>Liparis</taxon>
    </lineage>
</organism>
<name>A0A4Z2EGJ3_9TELE</name>